<keyword evidence="3" id="KW-0378">Hydrolase</keyword>
<organism evidence="3 4">
    <name type="scientific">Haloplasma contractile SSD-17B</name>
    <dbReference type="NCBI Taxonomy" id="1033810"/>
    <lineage>
        <taxon>Bacteria</taxon>
        <taxon>Bacillati</taxon>
        <taxon>Mycoplasmatota</taxon>
        <taxon>Mollicutes</taxon>
        <taxon>Haloplasmatales</taxon>
        <taxon>Haloplasmataceae</taxon>
        <taxon>Haloplasma</taxon>
    </lineage>
</organism>
<reference evidence="3 4" key="1">
    <citation type="journal article" date="2011" name="J. Bacteriol.">
        <title>Genome sequence of Haloplasma contractile, an unusual contractile bacterium from a deep-sea anoxic brine lake.</title>
        <authorList>
            <person name="Antunes A."/>
            <person name="Alam I."/>
            <person name="El Dorry H."/>
            <person name="Siam R."/>
            <person name="Robertson A."/>
            <person name="Bajic V.B."/>
            <person name="Stingl U."/>
        </authorList>
    </citation>
    <scope>NUCLEOTIDE SEQUENCE [LARGE SCALE GENOMIC DNA]</scope>
    <source>
        <strain evidence="3 4">SSD-17B</strain>
    </source>
</reference>
<evidence type="ECO:0000313" key="3">
    <source>
        <dbReference type="EMBL" id="ERJ13689.1"/>
    </source>
</evidence>
<dbReference type="Pfam" id="PF07991">
    <property type="entry name" value="KARI_N"/>
    <property type="match status" value="1"/>
</dbReference>
<feature type="domain" description="Dipicolinate synthase subunit A N-terminal" evidence="2">
    <location>
        <begin position="11"/>
        <end position="105"/>
    </location>
</feature>
<dbReference type="InParanoid" id="U2FRU9"/>
<dbReference type="RefSeq" id="WP_008826206.1">
    <property type="nucleotide sequence ID" value="NZ_AFNU02000001.1"/>
</dbReference>
<dbReference type="InterPro" id="IPR036291">
    <property type="entry name" value="NAD(P)-bd_dom_sf"/>
</dbReference>
<evidence type="ECO:0000313" key="4">
    <source>
        <dbReference type="Proteomes" id="UP000005707"/>
    </source>
</evidence>
<protein>
    <submittedName>
        <fullName evidence="3">Adenosylhomocysteinase protein</fullName>
        <ecNumber evidence="3">3.3.1.1</ecNumber>
    </submittedName>
</protein>
<dbReference type="Proteomes" id="UP000005707">
    <property type="component" value="Unassembled WGS sequence"/>
</dbReference>
<gene>
    <name evidence="3" type="ORF">HLPCO_000355</name>
</gene>
<dbReference type="InterPro" id="IPR031629">
    <property type="entry name" value="DpaA_N"/>
</dbReference>
<dbReference type="AlphaFoldDB" id="U2FRU9"/>
<evidence type="ECO:0000259" key="2">
    <source>
        <dbReference type="Pfam" id="PF16924"/>
    </source>
</evidence>
<accession>U2FRU9</accession>
<dbReference type="GO" id="GO:0016787">
    <property type="term" value="F:hydrolase activity"/>
    <property type="evidence" value="ECO:0007669"/>
    <property type="project" value="UniProtKB-KW"/>
</dbReference>
<dbReference type="OrthoDB" id="8840764at2"/>
<dbReference type="FunCoup" id="U2FRU9">
    <property type="interactions" value="47"/>
</dbReference>
<dbReference type="eggNOG" id="COG0287">
    <property type="taxonomic scope" value="Bacteria"/>
</dbReference>
<proteinExistence type="predicted"/>
<dbReference type="STRING" id="1033810.HLPCO_000355"/>
<dbReference type="EMBL" id="AFNU02000001">
    <property type="protein sequence ID" value="ERJ13689.1"/>
    <property type="molecule type" value="Genomic_DNA"/>
</dbReference>
<dbReference type="SUPFAM" id="SSF51735">
    <property type="entry name" value="NAD(P)-binding Rossmann-fold domains"/>
    <property type="match status" value="1"/>
</dbReference>
<sequence>MCKILIVKNQDERLVYVFDYLKKQNVQVIMITNEDDFKSELIKRDVDAVILPVRGVSDQGEIDGTDIMLSKENLLLLQGKTLFSGLLNSQFNQMCKQVGVKFITYLDDDVAIKNNYITVEGVISHITNSSRRAILNSNTLVIGYGKLGQITASVFKELQSHVTVVARSQKDRIHAKISGFGAMSYNDLIYKIDRYDFIINTVPAHVIDEILLDKLSKTNVEIIDLASKPYGLNHELAKIKKVETTILKGVPGKIAPKTSGELIAINVVKFICGGDDDDSR</sequence>
<dbReference type="EC" id="3.3.1.1" evidence="3"/>
<evidence type="ECO:0000259" key="1">
    <source>
        <dbReference type="Pfam" id="PF07991"/>
    </source>
</evidence>
<feature type="domain" description="KARI N-terminal Rossmann" evidence="1">
    <location>
        <begin position="137"/>
        <end position="263"/>
    </location>
</feature>
<dbReference type="Gene3D" id="3.40.50.720">
    <property type="entry name" value="NAD(P)-binding Rossmann-like Domain"/>
    <property type="match status" value="1"/>
</dbReference>
<dbReference type="InterPro" id="IPR013116">
    <property type="entry name" value="KARI_N"/>
</dbReference>
<name>U2FRU9_9MOLU</name>
<keyword evidence="4" id="KW-1185">Reference proteome</keyword>
<reference evidence="3 4" key="2">
    <citation type="journal article" date="2013" name="PLoS ONE">
        <title>INDIGO - INtegrated Data Warehouse of MIcrobial GenOmes with Examples from the Red Sea Extremophiles.</title>
        <authorList>
            <person name="Alam I."/>
            <person name="Antunes A."/>
            <person name="Kamau A.A."/>
            <person name="Ba Alawi W."/>
            <person name="Kalkatawi M."/>
            <person name="Stingl U."/>
            <person name="Bajic V.B."/>
        </authorList>
    </citation>
    <scope>NUCLEOTIDE SEQUENCE [LARGE SCALE GENOMIC DNA]</scope>
    <source>
        <strain evidence="3 4">SSD-17B</strain>
    </source>
</reference>
<dbReference type="Pfam" id="PF16924">
    <property type="entry name" value="DpaA_N"/>
    <property type="match status" value="1"/>
</dbReference>
<comment type="caution">
    <text evidence="3">The sequence shown here is derived from an EMBL/GenBank/DDBJ whole genome shotgun (WGS) entry which is preliminary data.</text>
</comment>